<dbReference type="OrthoDB" id="9776609at2"/>
<feature type="transmembrane region" description="Helical" evidence="2">
    <location>
        <begin position="421"/>
        <end position="441"/>
    </location>
</feature>
<feature type="transmembrane region" description="Helical" evidence="2">
    <location>
        <begin position="332"/>
        <end position="353"/>
    </location>
</feature>
<organism evidence="3 4">
    <name type="scientific">Seongchinamella sediminis</name>
    <dbReference type="NCBI Taxonomy" id="2283635"/>
    <lineage>
        <taxon>Bacteria</taxon>
        <taxon>Pseudomonadati</taxon>
        <taxon>Pseudomonadota</taxon>
        <taxon>Gammaproteobacteria</taxon>
        <taxon>Cellvibrionales</taxon>
        <taxon>Halieaceae</taxon>
        <taxon>Seongchinamella</taxon>
    </lineage>
</organism>
<keyword evidence="2" id="KW-0472">Membrane</keyword>
<evidence type="ECO:0000313" key="4">
    <source>
        <dbReference type="Proteomes" id="UP000265509"/>
    </source>
</evidence>
<reference evidence="3 4" key="1">
    <citation type="submission" date="2018-07" db="EMBL/GenBank/DDBJ databases">
        <title>Halioglobus sp. genome submission.</title>
        <authorList>
            <person name="Ye M.-Q."/>
            <person name="Du Z.-J."/>
        </authorList>
    </citation>
    <scope>NUCLEOTIDE SEQUENCE [LARGE SCALE GENOMIC DNA]</scope>
    <source>
        <strain evidence="3 4">U0301</strain>
    </source>
</reference>
<feature type="transmembrane region" description="Helical" evidence="2">
    <location>
        <begin position="392"/>
        <end position="409"/>
    </location>
</feature>
<dbReference type="Pfam" id="PF03929">
    <property type="entry name" value="PepSY_TM"/>
    <property type="match status" value="1"/>
</dbReference>
<feature type="transmembrane region" description="Helical" evidence="2">
    <location>
        <begin position="447"/>
        <end position="466"/>
    </location>
</feature>
<evidence type="ECO:0000313" key="3">
    <source>
        <dbReference type="EMBL" id="RLQ23358.1"/>
    </source>
</evidence>
<feature type="transmembrane region" description="Helical" evidence="2">
    <location>
        <begin position="17"/>
        <end position="39"/>
    </location>
</feature>
<dbReference type="AlphaFoldDB" id="A0A3L7E0Q4"/>
<feature type="transmembrane region" description="Helical" evidence="2">
    <location>
        <begin position="365"/>
        <end position="386"/>
    </location>
</feature>
<protein>
    <submittedName>
        <fullName evidence="3">PepSY domain-containing protein</fullName>
    </submittedName>
</protein>
<accession>A0A3L7E0Q4</accession>
<dbReference type="EMBL" id="QRAN01000002">
    <property type="protein sequence ID" value="RLQ23358.1"/>
    <property type="molecule type" value="Genomic_DNA"/>
</dbReference>
<sequence length="493" mass="52752">MALAPELVRRSLDAHSAIGLVVGVLMYLICLTGSLAAMAELFERWEQPGIPEFNQVSAAAVENAMTGFRASVDADPESLWVIFPTAELPRMHVSSGAEERFTDAAGKLLAPPAAGWTHMLRELHISLHLPHNIGLVIVSAIGAMLLALIVSGLLAHPRLFRDAFKLRLGGTRRLEQADIHNRLSVWGLPFHLMIGVTGAFYGLVGLLAWSAATAWYDGDTNALFDSIYGSDPVLEAPLQPLGIDRALAELERHHPEVQALYIVGHKLDTPGQFLEIAATVPGRLAYSEIYRFDAAGSYLGSQQLTTGPAGRQFLYSLYRIHFGYFGGLATRVTWLLLGLGLTVVAVSGINIWLARRGRDDALDRAWAGVVWGAPLALALSATAAIVFALAPLPVFAGVLAAAIGGGLSRRQTRHYRGALQWLLAASLLLLAGAHTLAYSPAAQRFDITAINLALAAAGLWSGWMAWRQRPQAPSTATAPEVSGAARASPGSHL</sequence>
<dbReference type="InterPro" id="IPR005625">
    <property type="entry name" value="PepSY-ass_TM"/>
</dbReference>
<keyword evidence="2" id="KW-1133">Transmembrane helix</keyword>
<keyword evidence="2" id="KW-0812">Transmembrane</keyword>
<evidence type="ECO:0000256" key="1">
    <source>
        <dbReference type="SAM" id="MobiDB-lite"/>
    </source>
</evidence>
<feature type="transmembrane region" description="Helical" evidence="2">
    <location>
        <begin position="192"/>
        <end position="216"/>
    </location>
</feature>
<dbReference type="Proteomes" id="UP000265509">
    <property type="component" value="Unassembled WGS sequence"/>
</dbReference>
<keyword evidence="4" id="KW-1185">Reference proteome</keyword>
<gene>
    <name evidence="3" type="ORF">DWB85_02050</name>
</gene>
<feature type="region of interest" description="Disordered" evidence="1">
    <location>
        <begin position="473"/>
        <end position="493"/>
    </location>
</feature>
<dbReference type="PANTHER" id="PTHR34219:SF3">
    <property type="entry name" value="BLL7967 PROTEIN"/>
    <property type="match status" value="1"/>
</dbReference>
<dbReference type="PANTHER" id="PTHR34219">
    <property type="entry name" value="IRON-REGULATED INNER MEMBRANE PROTEIN-RELATED"/>
    <property type="match status" value="1"/>
</dbReference>
<feature type="transmembrane region" description="Helical" evidence="2">
    <location>
        <begin position="133"/>
        <end position="155"/>
    </location>
</feature>
<name>A0A3L7E0Q4_9GAMM</name>
<comment type="caution">
    <text evidence="3">The sequence shown here is derived from an EMBL/GenBank/DDBJ whole genome shotgun (WGS) entry which is preliminary data.</text>
</comment>
<proteinExistence type="predicted"/>
<dbReference type="RefSeq" id="WP_117952536.1">
    <property type="nucleotide sequence ID" value="NZ_QRAN01000002.1"/>
</dbReference>
<evidence type="ECO:0000256" key="2">
    <source>
        <dbReference type="SAM" id="Phobius"/>
    </source>
</evidence>